<dbReference type="EMBL" id="FOYZ01000004">
    <property type="protein sequence ID" value="SFR72767.1"/>
    <property type="molecule type" value="Genomic_DNA"/>
</dbReference>
<dbReference type="GO" id="GO:0030245">
    <property type="term" value="P:cellulose catabolic process"/>
    <property type="evidence" value="ECO:0007669"/>
    <property type="project" value="UniProtKB-KW"/>
</dbReference>
<reference evidence="8 9" key="1">
    <citation type="submission" date="2016-10" db="EMBL/GenBank/DDBJ databases">
        <authorList>
            <person name="de Groot N.N."/>
        </authorList>
    </citation>
    <scope>NUCLEOTIDE SEQUENCE [LARGE SCALE GENOMIC DNA]</scope>
    <source>
        <strain evidence="8 9">743A</strain>
    </source>
</reference>
<evidence type="ECO:0000259" key="7">
    <source>
        <dbReference type="PROSITE" id="PS51172"/>
    </source>
</evidence>
<feature type="signal peptide" evidence="6">
    <location>
        <begin position="1"/>
        <end position="32"/>
    </location>
</feature>
<evidence type="ECO:0000313" key="8">
    <source>
        <dbReference type="EMBL" id="SFR72767.1"/>
    </source>
</evidence>
<dbReference type="Gene3D" id="2.60.40.710">
    <property type="entry name" value="Endoglucanase-like"/>
    <property type="match status" value="1"/>
</dbReference>
<dbReference type="SMART" id="SM01067">
    <property type="entry name" value="CBM_3"/>
    <property type="match status" value="1"/>
</dbReference>
<dbReference type="InterPro" id="IPR036966">
    <property type="entry name" value="CBM3_sf"/>
</dbReference>
<dbReference type="Pfam" id="PF00759">
    <property type="entry name" value="Glyco_hydro_9"/>
    <property type="match status" value="1"/>
</dbReference>
<dbReference type="PROSITE" id="PS51172">
    <property type="entry name" value="CBM3"/>
    <property type="match status" value="1"/>
</dbReference>
<dbReference type="STRING" id="37658.SAMN05661086_01347"/>
<feature type="active site" evidence="5">
    <location>
        <position position="446"/>
    </location>
</feature>
<dbReference type="PROSITE" id="PS00698">
    <property type="entry name" value="GH9_3"/>
    <property type="match status" value="1"/>
</dbReference>
<feature type="chain" id="PRO_5011331995" description="Endoglucanase" evidence="6">
    <location>
        <begin position="33"/>
        <end position="665"/>
    </location>
</feature>
<dbReference type="SUPFAM" id="SSF49384">
    <property type="entry name" value="Carbohydrate-binding domain"/>
    <property type="match status" value="1"/>
</dbReference>
<dbReference type="InterPro" id="IPR012341">
    <property type="entry name" value="6hp_glycosidase-like_sf"/>
</dbReference>
<dbReference type="AlphaFoldDB" id="A0A1I6J1D8"/>
<keyword evidence="2 5" id="KW-0119">Carbohydrate metabolism</keyword>
<dbReference type="InterPro" id="IPR001701">
    <property type="entry name" value="Glyco_hydro_9"/>
</dbReference>
<keyword evidence="1 5" id="KW-0378">Hydrolase</keyword>
<proteinExistence type="inferred from homology"/>
<dbReference type="Proteomes" id="UP000199659">
    <property type="component" value="Unassembled WGS sequence"/>
</dbReference>
<evidence type="ECO:0000256" key="1">
    <source>
        <dbReference type="ARBA" id="ARBA00022801"/>
    </source>
</evidence>
<dbReference type="PANTHER" id="PTHR22298">
    <property type="entry name" value="ENDO-1,4-BETA-GLUCANASE"/>
    <property type="match status" value="1"/>
</dbReference>
<accession>A0A1I6J1D8</accession>
<evidence type="ECO:0000256" key="2">
    <source>
        <dbReference type="ARBA" id="ARBA00023277"/>
    </source>
</evidence>
<evidence type="ECO:0000256" key="4">
    <source>
        <dbReference type="ARBA" id="ARBA00023326"/>
    </source>
</evidence>
<organism evidence="8 9">
    <name type="scientific">Anaeromicropila populeti</name>
    <dbReference type="NCBI Taxonomy" id="37658"/>
    <lineage>
        <taxon>Bacteria</taxon>
        <taxon>Bacillati</taxon>
        <taxon>Bacillota</taxon>
        <taxon>Clostridia</taxon>
        <taxon>Lachnospirales</taxon>
        <taxon>Lachnospiraceae</taxon>
        <taxon>Anaeromicropila</taxon>
    </lineage>
</organism>
<comment type="catalytic activity">
    <reaction evidence="6">
        <text>Endohydrolysis of (1-&gt;4)-beta-D-glucosidic linkages in cellulose, lichenin and cereal beta-D-glucans.</text>
        <dbReference type="EC" id="3.2.1.4"/>
    </reaction>
</comment>
<keyword evidence="4 5" id="KW-0624">Polysaccharide degradation</keyword>
<dbReference type="InterPro" id="IPR008965">
    <property type="entry name" value="CBM2/CBM3_carb-bd_dom_sf"/>
</dbReference>
<feature type="domain" description="CBM3" evidence="7">
    <location>
        <begin position="492"/>
        <end position="651"/>
    </location>
</feature>
<feature type="active site" evidence="5">
    <location>
        <position position="455"/>
    </location>
</feature>
<sequence length="665" mass="72539">MKLVKKMVGTTLIASLALSSIAVGGKSAGALAASSYNYAEVLQKSLVFYELQESGPLQDDIRTNWRSDTCLTDGQDNGLDLTGGWFDAGDHVKFNLPMSYTAAMLAWSYYEDPEVYQQTGQDEYILEQIKFANDYFIKCHPTADKYYFQVGDGGADHAFWGAAEIMQMDRPSYYVDASHPGSCVAASTAASLAAASVIFAESDPAYAATCIAKAKSLLALAETMASDTYYNSVAGAYYRSYSGYADDISWASTWIYMKTGEESYLNKAMTYSNNWEMIQGTTDISYDWTQSWDNKQIGTSLLLARLTQNAKYVSAIENNLKYWSVGLNGKKINYTPKGLAFRDTWGSLRYASTEAFLASVYAEEADCDATLATQLKAFAKAQADYCLGSTGRSFVCGFGENAPVNPHHRTAHGGWENNCGGAPATNRHTLVGALVGGPGSDDSYTDDRTNYVNNEVATDYNAGFTGLMAKMYKEYGGTVLSNVSAVETVGEEIYLQAGINAQDLRTTGSFIEIKSVVFNHTAWPARITDKLTYRYFVDISQVIAAGYSASNMEVSANYKQHGETISALKPWDEEKGIYYVEISLVGAKIYPGGQSEQRSECQFRIKAPCLWDYTTSPSFQGLTGTSNNSCVNNPNMAVYDDGVLVYGKEPNGSAVVTPTPVVTPT</sequence>
<gene>
    <name evidence="8" type="ORF">SAMN05661086_01347</name>
</gene>
<keyword evidence="6" id="KW-0136">Cellulose degradation</keyword>
<evidence type="ECO:0000256" key="6">
    <source>
        <dbReference type="RuleBase" id="RU361166"/>
    </source>
</evidence>
<feature type="non-terminal residue" evidence="8">
    <location>
        <position position="665"/>
    </location>
</feature>
<keyword evidence="9" id="KW-1185">Reference proteome</keyword>
<name>A0A1I6J1D8_9FIRM</name>
<keyword evidence="6" id="KW-0732">Signal</keyword>
<keyword evidence="3 5" id="KW-0326">Glycosidase</keyword>
<evidence type="ECO:0000313" key="9">
    <source>
        <dbReference type="Proteomes" id="UP000199659"/>
    </source>
</evidence>
<dbReference type="InterPro" id="IPR033126">
    <property type="entry name" value="Glyco_hydro_9_Asp/Glu_AS"/>
</dbReference>
<protein>
    <recommendedName>
        <fullName evidence="6">Endoglucanase</fullName>
        <ecNumber evidence="6">3.2.1.4</ecNumber>
    </recommendedName>
</protein>
<evidence type="ECO:0000256" key="3">
    <source>
        <dbReference type="ARBA" id="ARBA00023295"/>
    </source>
</evidence>
<comment type="similarity">
    <text evidence="5 6">Belongs to the glycosyl hydrolase 9 (cellulase E) family.</text>
</comment>
<dbReference type="InterPro" id="IPR008928">
    <property type="entry name" value="6-hairpin_glycosidase_sf"/>
</dbReference>
<dbReference type="RefSeq" id="WP_177214593.1">
    <property type="nucleotide sequence ID" value="NZ_FOYZ01000004.1"/>
</dbReference>
<dbReference type="EC" id="3.2.1.4" evidence="6"/>
<dbReference type="GO" id="GO:0008810">
    <property type="term" value="F:cellulase activity"/>
    <property type="evidence" value="ECO:0007669"/>
    <property type="project" value="UniProtKB-EC"/>
</dbReference>
<dbReference type="InterPro" id="IPR001956">
    <property type="entry name" value="CBM3"/>
</dbReference>
<dbReference type="Pfam" id="PF00942">
    <property type="entry name" value="CBM_3"/>
    <property type="match status" value="1"/>
</dbReference>
<evidence type="ECO:0000256" key="5">
    <source>
        <dbReference type="PROSITE-ProRule" id="PRU10060"/>
    </source>
</evidence>
<dbReference type="SUPFAM" id="SSF48208">
    <property type="entry name" value="Six-hairpin glycosidases"/>
    <property type="match status" value="1"/>
</dbReference>
<dbReference type="GO" id="GO:0030248">
    <property type="term" value="F:cellulose binding"/>
    <property type="evidence" value="ECO:0007669"/>
    <property type="project" value="InterPro"/>
</dbReference>
<dbReference type="Gene3D" id="1.50.10.10">
    <property type="match status" value="1"/>
</dbReference>